<comment type="caution">
    <text evidence="2">The sequence shown here is derived from an EMBL/GenBank/DDBJ whole genome shotgun (WGS) entry which is preliminary data.</text>
</comment>
<evidence type="ECO:0000256" key="1">
    <source>
        <dbReference type="SAM" id="MobiDB-lite"/>
    </source>
</evidence>
<feature type="region of interest" description="Disordered" evidence="1">
    <location>
        <begin position="1"/>
        <end position="24"/>
    </location>
</feature>
<organism evidence="2 3">
    <name type="scientific">Streptomyces dubilierae</name>
    <dbReference type="NCBI Taxonomy" id="3075533"/>
    <lineage>
        <taxon>Bacteria</taxon>
        <taxon>Bacillati</taxon>
        <taxon>Actinomycetota</taxon>
        <taxon>Actinomycetes</taxon>
        <taxon>Kitasatosporales</taxon>
        <taxon>Streptomycetaceae</taxon>
        <taxon>Streptomyces</taxon>
    </lineage>
</organism>
<accession>A0ABU2P904</accession>
<proteinExistence type="predicted"/>
<protein>
    <submittedName>
        <fullName evidence="2">Uncharacterized protein</fullName>
    </submittedName>
</protein>
<gene>
    <name evidence="2" type="ORF">RM641_13030</name>
</gene>
<keyword evidence="3" id="KW-1185">Reference proteome</keyword>
<dbReference type="RefSeq" id="WP_311681420.1">
    <property type="nucleotide sequence ID" value="NZ_JAVREU010000004.1"/>
</dbReference>
<dbReference type="EMBL" id="JAVREU010000004">
    <property type="protein sequence ID" value="MDT0388351.1"/>
    <property type="molecule type" value="Genomic_DNA"/>
</dbReference>
<name>A0ABU2P904_9ACTN</name>
<sequence>MATHPTAGEPDRCAAGRSDRSAPDAVTRLASWNRARLEAEGLLLNPPPRGGPLIGPAHRSPAGEDLLREARDLLRALLCDERRAASGPHRVTTLTLTLPRDKAHTLAFLLRAATEIGTVGTAAHLLFRIEYAEPADAPADRALTACLRLVNDLELNERELYGRENGPDDPPA</sequence>
<reference evidence="3" key="1">
    <citation type="submission" date="2023-07" db="EMBL/GenBank/DDBJ databases">
        <title>30 novel species of actinomycetes from the DSMZ collection.</title>
        <authorList>
            <person name="Nouioui I."/>
        </authorList>
    </citation>
    <scope>NUCLEOTIDE SEQUENCE [LARGE SCALE GENOMIC DNA]</scope>
    <source>
        <strain evidence="3">DSM 41921</strain>
    </source>
</reference>
<evidence type="ECO:0000313" key="3">
    <source>
        <dbReference type="Proteomes" id="UP001183586"/>
    </source>
</evidence>
<dbReference type="Proteomes" id="UP001183586">
    <property type="component" value="Unassembled WGS sequence"/>
</dbReference>
<evidence type="ECO:0000313" key="2">
    <source>
        <dbReference type="EMBL" id="MDT0388351.1"/>
    </source>
</evidence>
<feature type="compositionally biased region" description="Basic and acidic residues" evidence="1">
    <location>
        <begin position="9"/>
        <end position="22"/>
    </location>
</feature>